<evidence type="ECO:0000313" key="4">
    <source>
        <dbReference type="EMBL" id="KAJ4466478.1"/>
    </source>
</evidence>
<reference evidence="4" key="2">
    <citation type="journal article" date="2023" name="Proc. Natl. Acad. Sci. U.S.A.">
        <title>A global phylogenomic analysis of the shiitake genus Lentinula.</title>
        <authorList>
            <person name="Sierra-Patev S."/>
            <person name="Min B."/>
            <person name="Naranjo-Ortiz M."/>
            <person name="Looney B."/>
            <person name="Konkel Z."/>
            <person name="Slot J.C."/>
            <person name="Sakamoto Y."/>
            <person name="Steenwyk J.L."/>
            <person name="Rokas A."/>
            <person name="Carro J."/>
            <person name="Camarero S."/>
            <person name="Ferreira P."/>
            <person name="Molpeceres G."/>
            <person name="Ruiz-Duenas F.J."/>
            <person name="Serrano A."/>
            <person name="Henrissat B."/>
            <person name="Drula E."/>
            <person name="Hughes K.W."/>
            <person name="Mata J.L."/>
            <person name="Ishikawa N.K."/>
            <person name="Vargas-Isla R."/>
            <person name="Ushijima S."/>
            <person name="Smith C.A."/>
            <person name="Donoghue J."/>
            <person name="Ahrendt S."/>
            <person name="Andreopoulos W."/>
            <person name="He G."/>
            <person name="LaButti K."/>
            <person name="Lipzen A."/>
            <person name="Ng V."/>
            <person name="Riley R."/>
            <person name="Sandor L."/>
            <person name="Barry K."/>
            <person name="Martinez A.T."/>
            <person name="Xiao Y."/>
            <person name="Gibbons J.G."/>
            <person name="Terashima K."/>
            <person name="Grigoriev I.V."/>
            <person name="Hibbett D."/>
        </authorList>
    </citation>
    <scope>NUCLEOTIDE SEQUENCE</scope>
    <source>
        <strain evidence="4">Sp2 HRB7682 ss15</strain>
    </source>
</reference>
<dbReference type="GO" id="GO:0004609">
    <property type="term" value="F:phosphatidylserine decarboxylase activity"/>
    <property type="evidence" value="ECO:0007669"/>
    <property type="project" value="InterPro"/>
</dbReference>
<dbReference type="EMBL" id="JANVFS010000045">
    <property type="protein sequence ID" value="KAJ4466478.1"/>
    <property type="molecule type" value="Genomic_DNA"/>
</dbReference>
<reference evidence="4" key="1">
    <citation type="submission" date="2022-08" db="EMBL/GenBank/DDBJ databases">
        <authorList>
            <consortium name="DOE Joint Genome Institute"/>
            <person name="Min B."/>
            <person name="Riley R."/>
            <person name="Sierra-Patev S."/>
            <person name="Naranjo-Ortiz M."/>
            <person name="Looney B."/>
            <person name="Konkel Z."/>
            <person name="Slot J.C."/>
            <person name="Sakamoto Y."/>
            <person name="Steenwyk J.L."/>
            <person name="Rokas A."/>
            <person name="Carro J."/>
            <person name="Camarero S."/>
            <person name="Ferreira P."/>
            <person name="Molpeceres G."/>
            <person name="Ruiz-Duenas F.J."/>
            <person name="Serrano A."/>
            <person name="Henrissat B."/>
            <person name="Drula E."/>
            <person name="Hughes K.W."/>
            <person name="Mata J.L."/>
            <person name="Ishikawa N.K."/>
            <person name="Vargas-Isla R."/>
            <person name="Ushijima S."/>
            <person name="Smith C.A."/>
            <person name="Ahrendt S."/>
            <person name="Andreopoulos W."/>
            <person name="He G."/>
            <person name="Labutti K."/>
            <person name="Lipzen A."/>
            <person name="Ng V."/>
            <person name="Sandor L."/>
            <person name="Barry K."/>
            <person name="Martinez A.T."/>
            <person name="Xiao Y."/>
            <person name="Gibbons J.G."/>
            <person name="Terashima K."/>
            <person name="Hibbett D.S."/>
            <person name="Grigoriev I.V."/>
        </authorList>
    </citation>
    <scope>NUCLEOTIDE SEQUENCE</scope>
    <source>
        <strain evidence="4">Sp2 HRB7682 ss15</strain>
    </source>
</reference>
<proteinExistence type="predicted"/>
<protein>
    <submittedName>
        <fullName evidence="4">Phosphatidylserine decarboxylase</fullName>
    </submittedName>
</protein>
<dbReference type="Pfam" id="PF12588">
    <property type="entry name" value="PSDC"/>
    <property type="match status" value="1"/>
</dbReference>
<accession>A0A9W8ZV02</accession>
<gene>
    <name evidence="4" type="ORF">C8J55DRAFT_565800</name>
</gene>
<dbReference type="InterPro" id="IPR003817">
    <property type="entry name" value="PS_Dcarbxylase"/>
</dbReference>
<comment type="caution">
    <text evidence="4">The sequence shown here is derived from an EMBL/GenBank/DDBJ whole genome shotgun (WGS) entry which is preliminary data.</text>
</comment>
<sequence>MSAHDTEIALTRVERPLPSKQTILTRYGGWLPAKPEVYEAFFDDLLLQEFEDAIISSSDIGLLNLFEKAFIQSAPENRVRNFQQLLHCMDKIVVAAPKFQVSRKELGEITSGEPIGVPLYLLLDLLSNTAAGYDLFRNTRFNDALKALLDSWGKYLQSSESNNTLNNSDEGWFSKLGLETLDNGRGIFNDIYECPDETAVNRGFTSWDAFFTRKFKPGARPIQPQPDFPNFFIYNACEFTVFRKATGIKEHDQFWLKGQPYSIYDMLATIQDDRVAQSFIGGTVYQAFLSPYDYHRWHSPVNGTIREIQIIPGTYYAALPDEGAEKSDPDFQPGDPRGAIIRSQAWLTQAATRAIIYIDADNKDIGCVVFIGVGMVEVSTCQVTVKVGGSVKVGDELGMFHFGGSTHALIFGPDVKLKFFDYVQPNEHLHVNIPLAAVEI</sequence>
<dbReference type="AlphaFoldDB" id="A0A9W8ZV02"/>
<dbReference type="Proteomes" id="UP001150238">
    <property type="component" value="Unassembled WGS sequence"/>
</dbReference>
<dbReference type="GO" id="GO:0006646">
    <property type="term" value="P:phosphatidylethanolamine biosynthetic process"/>
    <property type="evidence" value="ECO:0007669"/>
    <property type="project" value="TreeGrafter"/>
</dbReference>
<name>A0A9W8ZV02_9AGAR</name>
<evidence type="ECO:0000259" key="3">
    <source>
        <dbReference type="Pfam" id="PF12588"/>
    </source>
</evidence>
<evidence type="ECO:0000256" key="1">
    <source>
        <dbReference type="ARBA" id="ARBA00022793"/>
    </source>
</evidence>
<evidence type="ECO:0000313" key="5">
    <source>
        <dbReference type="Proteomes" id="UP001150238"/>
    </source>
</evidence>
<keyword evidence="1" id="KW-0210">Decarboxylase</keyword>
<dbReference type="Pfam" id="PF02666">
    <property type="entry name" value="PS_Dcarbxylase"/>
    <property type="match status" value="1"/>
</dbReference>
<evidence type="ECO:0000256" key="2">
    <source>
        <dbReference type="ARBA" id="ARBA00023239"/>
    </source>
</evidence>
<dbReference type="InterPro" id="IPR022237">
    <property type="entry name" value="PsiD-like"/>
</dbReference>
<dbReference type="PANTHER" id="PTHR10067">
    <property type="entry name" value="PHOSPHATIDYLSERINE DECARBOXYLASE"/>
    <property type="match status" value="1"/>
</dbReference>
<dbReference type="PANTHER" id="PTHR10067:SF9">
    <property type="entry name" value="PHOSPHATIDYLSERINE DECARBOXYLASE FAMILY PROTEIN (AFU_ORTHOLOGUE AFUA_7G01730)"/>
    <property type="match status" value="1"/>
</dbReference>
<keyword evidence="2" id="KW-0456">Lyase</keyword>
<organism evidence="4 5">
    <name type="scientific">Lentinula lateritia</name>
    <dbReference type="NCBI Taxonomy" id="40482"/>
    <lineage>
        <taxon>Eukaryota</taxon>
        <taxon>Fungi</taxon>
        <taxon>Dikarya</taxon>
        <taxon>Basidiomycota</taxon>
        <taxon>Agaricomycotina</taxon>
        <taxon>Agaricomycetes</taxon>
        <taxon>Agaricomycetidae</taxon>
        <taxon>Agaricales</taxon>
        <taxon>Marasmiineae</taxon>
        <taxon>Omphalotaceae</taxon>
        <taxon>Lentinula</taxon>
    </lineage>
</organism>
<feature type="domain" description="L-tryptophan decarboxylase PsiD-like" evidence="3">
    <location>
        <begin position="47"/>
        <end position="180"/>
    </location>
</feature>
<dbReference type="GO" id="GO:0005739">
    <property type="term" value="C:mitochondrion"/>
    <property type="evidence" value="ECO:0007669"/>
    <property type="project" value="TreeGrafter"/>
</dbReference>